<gene>
    <name evidence="1" type="ORF">CPT_Maja_072</name>
</gene>
<organism evidence="1 2">
    <name type="scientific">Burkholderia phage Maja</name>
    <dbReference type="NCBI Taxonomy" id="2767571"/>
    <lineage>
        <taxon>Viruses</taxon>
        <taxon>Duplodnaviria</taxon>
        <taxon>Heunggongvirae</taxon>
        <taxon>Uroviricota</taxon>
        <taxon>Caudoviricetes</taxon>
        <taxon>Lindbergviridae</taxon>
        <taxon>Gladiolivirus</taxon>
        <taxon>Gladiolivirus maja</taxon>
    </lineage>
</organism>
<dbReference type="Proteomes" id="UP000593952">
    <property type="component" value="Segment"/>
</dbReference>
<evidence type="ECO:0000313" key="2">
    <source>
        <dbReference type="Proteomes" id="UP000593952"/>
    </source>
</evidence>
<reference evidence="1 2" key="1">
    <citation type="submission" date="2020-07" db="EMBL/GenBank/DDBJ databases">
        <title>Complete genome sequence of Burkholderia gladioli phage Maja.</title>
        <authorList>
            <person name="Yu Z."/>
            <person name="Yao G.W."/>
            <person name="Guadalupe Vizoso-Pinto M."/>
            <person name="Sun L."/>
            <person name="Le T."/>
            <person name="Gonzalez C."/>
            <person name="Young R."/>
            <person name="Liu M."/>
        </authorList>
    </citation>
    <scope>NUCLEOTIDE SEQUENCE [LARGE SCALE GENOMIC DNA]</scope>
</reference>
<keyword evidence="2" id="KW-1185">Reference proteome</keyword>
<dbReference type="EMBL" id="MT708549">
    <property type="protein sequence ID" value="QOV06292.1"/>
    <property type="molecule type" value="Genomic_DNA"/>
</dbReference>
<proteinExistence type="predicted"/>
<protein>
    <submittedName>
        <fullName evidence="1">Uncharacterized protein</fullName>
    </submittedName>
</protein>
<accession>A0A7S6R8B5</accession>
<sequence>MSKMILSNEQAATIYRAMVELNNIGAHACVTIGDPGDSHIRVNEDRFGHVSVVKSEGPFRVVSRESYLRQSHFQTAYGL</sequence>
<evidence type="ECO:0000313" key="1">
    <source>
        <dbReference type="EMBL" id="QOV06292.1"/>
    </source>
</evidence>
<name>A0A7S6R8B5_9CAUD</name>